<gene>
    <name evidence="1" type="primary">n356L</name>
    <name evidence="1" type="ORF">FR483_n356L</name>
</gene>
<organism evidence="1 2">
    <name type="scientific">Paramecium bursaria Chlorella virus FR483</name>
    <name type="common">PBCV-FR483</name>
    <dbReference type="NCBI Taxonomy" id="399781"/>
    <lineage>
        <taxon>Viruses</taxon>
        <taxon>Varidnaviria</taxon>
        <taxon>Bamfordvirae</taxon>
        <taxon>Nucleocytoviricota</taxon>
        <taxon>Megaviricetes</taxon>
        <taxon>Algavirales</taxon>
        <taxon>Phycodnaviridae</taxon>
        <taxon>Chlorovirus</taxon>
        <taxon>Chlorovirus conductrix</taxon>
        <taxon>Paramecium bursaria Chlorella virus A1</taxon>
    </lineage>
</organism>
<dbReference type="EMBL" id="DQ890022">
    <property type="protein sequence ID" value="ABT15641.1"/>
    <property type="molecule type" value="Genomic_DNA"/>
</dbReference>
<organismHost>
    <name type="scientific">Paramecium bursaria</name>
    <dbReference type="NCBI Taxonomy" id="74790"/>
</organismHost>
<reference evidence="1 2" key="1">
    <citation type="journal article" date="2007" name="Virology">
        <title>Sequence and annotation of the 314-kb MT325 and the 321-kb FR483 viruses that infect Chlorella Pbi.</title>
        <authorList>
            <person name="Fitzgerald L.A."/>
            <person name="Graves M.V."/>
            <person name="Li X."/>
            <person name="Feldblyum T."/>
            <person name="Hartigan J."/>
            <person name="Van Etten J.L."/>
        </authorList>
    </citation>
    <scope>NUCLEOTIDE SEQUENCE [LARGE SCALE GENOMIC DNA]</scope>
    <source>
        <strain evidence="1 2">FR483</strain>
    </source>
</reference>
<name>A7J760_PBCVF</name>
<dbReference type="RefSeq" id="YP_001425988.1">
    <property type="nucleotide sequence ID" value="NC_008603.1"/>
</dbReference>
<dbReference type="KEGG" id="vg:5469675"/>
<dbReference type="Proteomes" id="UP000204095">
    <property type="component" value="Segment"/>
</dbReference>
<evidence type="ECO:0000313" key="2">
    <source>
        <dbReference type="Proteomes" id="UP000204095"/>
    </source>
</evidence>
<evidence type="ECO:0000313" key="1">
    <source>
        <dbReference type="EMBL" id="ABT15641.1"/>
    </source>
</evidence>
<accession>A7J760</accession>
<proteinExistence type="predicted"/>
<dbReference type="GeneID" id="5469675"/>
<sequence>MSPDPRPSSSLQVILWRNKDLSPPLGLPIMLVLVTYRICLCGSSNNSRKKSELEVDPGRILVCKCHLTLALSFDPGVSKKHKRRHRDLVNHQKKQANMFSALPNDIARHITKIAIEAKNEDVLDQIRNNVARIMEIAATEKSNFVDTPLFDGSAKYLCVTQFKENRQLASRGMITLTITFWLHSDEFELTKHTYVTPNGEYEEENDYSLYVVDKQGKYGDIVAEVFGHIFTDGTVY</sequence>
<protein>
    <submittedName>
        <fullName evidence="1">Uncharacterized protein n356L</fullName>
    </submittedName>
</protein>